<dbReference type="AlphaFoldDB" id="A0AB40CZU1"/>
<evidence type="ECO:0000256" key="1">
    <source>
        <dbReference type="SAM" id="MobiDB-lite"/>
    </source>
</evidence>
<dbReference type="RefSeq" id="XP_039143530.1">
    <property type="nucleotide sequence ID" value="XM_039287596.1"/>
</dbReference>
<dbReference type="PANTHER" id="PTHR37212">
    <property type="entry name" value="ACTIN PROTEIN 2/3 COMPLEX SUBUNIT-LIKE PROTEIN"/>
    <property type="match status" value="1"/>
</dbReference>
<accession>A0AB40CZU1</accession>
<sequence length="467" mass="54007">MDDPLDFEAEDKLLFSARPTTKRRKVIGLDDLLTDYYEEQSKVVQRQSKKRKTKGHNSDDEDDKTQKNKERMLSKFVDECQKQVHEMSTEESIPLWGLRIFGQQVLQPPPLVNFSKILNCKLLQTFKKKELNAIFEANVVEGTNFLEGLLINSWLTKLVFSCGVVEDSVASWTFNQMLYSSDEELQEAACDFWCSVLLSKTEADQPLVKLSWFPCYAVLNDALKSYGYQSDASYNCSSMSKIVTTDFRHEGPPLNIGSWLRVLSSCCQFRSARPIFSTSEAEELLQIIFWLFLDRQLIGLSYCLCECMRSIIAYFMENEWEVSCRNVAESIAYRIPKDVNCLRIVECVSGVDDRSKKLKGQLALQILLVAFDKKGTSGKEILDMLLLISVKDKDCDFFRLYMYLDLVGNWLLYDHLIVESYELNEMWFKFLRNCSSQITSTDWRSYASKVRNKASYLLQNTVQKKNS</sequence>
<gene>
    <name evidence="3 4" type="primary">LOC120280670</name>
</gene>
<protein>
    <submittedName>
        <fullName evidence="3 4">Uncharacterized protein LOC120280670 isoform X1</fullName>
    </submittedName>
</protein>
<evidence type="ECO:0000313" key="2">
    <source>
        <dbReference type="Proteomes" id="UP001515500"/>
    </source>
</evidence>
<dbReference type="Proteomes" id="UP001515500">
    <property type="component" value="Chromosome 2"/>
</dbReference>
<reference evidence="3 4" key="1">
    <citation type="submission" date="2025-04" db="UniProtKB">
        <authorList>
            <consortium name="RefSeq"/>
        </authorList>
    </citation>
    <scope>IDENTIFICATION</scope>
</reference>
<organism evidence="2 3">
    <name type="scientific">Dioscorea cayennensis subsp. rotundata</name>
    <name type="common">White Guinea yam</name>
    <name type="synonym">Dioscorea rotundata</name>
    <dbReference type="NCBI Taxonomy" id="55577"/>
    <lineage>
        <taxon>Eukaryota</taxon>
        <taxon>Viridiplantae</taxon>
        <taxon>Streptophyta</taxon>
        <taxon>Embryophyta</taxon>
        <taxon>Tracheophyta</taxon>
        <taxon>Spermatophyta</taxon>
        <taxon>Magnoliopsida</taxon>
        <taxon>Liliopsida</taxon>
        <taxon>Dioscoreales</taxon>
        <taxon>Dioscoreaceae</taxon>
        <taxon>Dioscorea</taxon>
    </lineage>
</organism>
<dbReference type="RefSeq" id="XP_039143523.1">
    <property type="nucleotide sequence ID" value="XM_039287589.1"/>
</dbReference>
<evidence type="ECO:0000313" key="4">
    <source>
        <dbReference type="RefSeq" id="XP_039143530.1"/>
    </source>
</evidence>
<evidence type="ECO:0000313" key="3">
    <source>
        <dbReference type="RefSeq" id="XP_039143523.1"/>
    </source>
</evidence>
<proteinExistence type="predicted"/>
<dbReference type="GeneID" id="120280670"/>
<name>A0AB40CZU1_DIOCR</name>
<dbReference type="PANTHER" id="PTHR37212:SF2">
    <property type="entry name" value="ACTIN PROTEIN 2_3 COMPLEX SUBUNIT-LIKE PROTEIN"/>
    <property type="match status" value="1"/>
</dbReference>
<keyword evidence="2" id="KW-1185">Reference proteome</keyword>
<feature type="region of interest" description="Disordered" evidence="1">
    <location>
        <begin position="41"/>
        <end position="68"/>
    </location>
</feature>